<feature type="non-terminal residue" evidence="2">
    <location>
        <position position="546"/>
    </location>
</feature>
<organism evidence="2 3">
    <name type="scientific">Heterotrigona itama</name>
    <dbReference type="NCBI Taxonomy" id="395501"/>
    <lineage>
        <taxon>Eukaryota</taxon>
        <taxon>Metazoa</taxon>
        <taxon>Ecdysozoa</taxon>
        <taxon>Arthropoda</taxon>
        <taxon>Hexapoda</taxon>
        <taxon>Insecta</taxon>
        <taxon>Pterygota</taxon>
        <taxon>Neoptera</taxon>
        <taxon>Endopterygota</taxon>
        <taxon>Hymenoptera</taxon>
        <taxon>Apocrita</taxon>
        <taxon>Aculeata</taxon>
        <taxon>Apoidea</taxon>
        <taxon>Anthophila</taxon>
        <taxon>Apidae</taxon>
        <taxon>Heterotrigona</taxon>
    </lineage>
</organism>
<proteinExistence type="predicted"/>
<dbReference type="OrthoDB" id="7615648at2759"/>
<feature type="region of interest" description="Disordered" evidence="1">
    <location>
        <begin position="126"/>
        <end position="171"/>
    </location>
</feature>
<feature type="compositionally biased region" description="Basic residues" evidence="1">
    <location>
        <begin position="126"/>
        <end position="142"/>
    </location>
</feature>
<sequence length="546" mass="63306">ETEEYYPVQKYHDGRRKQAESYHDLKHKCCFKCNQPWELPPTEFGRRHARRTKDQVQHCPSCHCPPEAVKYSIGRTNCSKNMDAVLNEYEHLLTSPANQTFKRSQSSPLSPRLYGVVPPCNNAAYAHHHPRKRQTSRHRRQCRNQQEQVLSITKNSLHPAGNGNGNFYPRSMKNNCKKEDYYIRGDDQAMTGIMKAIDVDNETVEKCAQYKKERILKPEPRTTRHHIDKTNKINVDERYDFGDHKNDGWLYTRGRLRFNLSKHEGANKMEEEGFENDRNAQVKNKSNVQSNKVSILKGCGSQTSSKNRNLEDLSKHKVSPMEANDYTKEGNLPKKVENRLICKPRQRSPVRQNSPRSPGKESTSNSEESRDESSCCELAVKDEDQESPNRKNIYAGGDLDLDLDLRATKTYIVDLIDRVLSKKFAMSPGQPKNEESSRELTEEGFSIEIVRALRGDCCEDLSSTHHETPAECIKHLKNLRWKHMQHIQDEFKKLCDLQKFLDEYSPRQSLPPFQSHLGAMEQRVEERQQQQQQQQHEEKQNLGTTS</sequence>
<feature type="compositionally biased region" description="Polar residues" evidence="1">
    <location>
        <begin position="143"/>
        <end position="156"/>
    </location>
</feature>
<reference evidence="2" key="1">
    <citation type="submission" date="2020-07" db="EMBL/GenBank/DDBJ databases">
        <authorList>
            <person name="Nazaruddin N."/>
        </authorList>
    </citation>
    <scope>NUCLEOTIDE SEQUENCE</scope>
</reference>
<evidence type="ECO:0000313" key="2">
    <source>
        <dbReference type="EMBL" id="CAD1468284.1"/>
    </source>
</evidence>
<accession>A0A6V7GTI7</accession>
<feature type="region of interest" description="Disordered" evidence="1">
    <location>
        <begin position="507"/>
        <end position="546"/>
    </location>
</feature>
<evidence type="ECO:0000256" key="1">
    <source>
        <dbReference type="SAM" id="MobiDB-lite"/>
    </source>
</evidence>
<comment type="caution">
    <text evidence="2">The sequence shown here is derived from an EMBL/GenBank/DDBJ whole genome shotgun (WGS) entry which is preliminary data.</text>
</comment>
<gene>
    <name evidence="2" type="ORF">MHI_LOCUS35972</name>
</gene>
<feature type="region of interest" description="Disordered" evidence="1">
    <location>
        <begin position="283"/>
        <end position="396"/>
    </location>
</feature>
<evidence type="ECO:0000313" key="3">
    <source>
        <dbReference type="Proteomes" id="UP000752696"/>
    </source>
</evidence>
<keyword evidence="3" id="KW-1185">Reference proteome</keyword>
<name>A0A6V7GTI7_9HYME</name>
<feature type="compositionally biased region" description="Polar residues" evidence="1">
    <location>
        <begin position="283"/>
        <end position="293"/>
    </location>
</feature>
<dbReference type="EMBL" id="CAJDYZ010000371">
    <property type="protein sequence ID" value="CAD1468284.1"/>
    <property type="molecule type" value="Genomic_DNA"/>
</dbReference>
<feature type="compositionally biased region" description="Basic and acidic residues" evidence="1">
    <location>
        <begin position="325"/>
        <end position="340"/>
    </location>
</feature>
<protein>
    <submittedName>
        <fullName evidence="2">Uncharacterized protein</fullName>
    </submittedName>
</protein>
<dbReference type="Proteomes" id="UP000752696">
    <property type="component" value="Unassembled WGS sequence"/>
</dbReference>
<dbReference type="AlphaFoldDB" id="A0A6V7GTI7"/>